<feature type="domain" description="2EXR" evidence="1">
    <location>
        <begin position="9"/>
        <end position="96"/>
    </location>
</feature>
<dbReference type="EMBL" id="AZHD01000009">
    <property type="protein sequence ID" value="OAA60347.1"/>
    <property type="molecule type" value="Genomic_DNA"/>
</dbReference>
<proteinExistence type="predicted"/>
<dbReference type="InterPro" id="IPR045518">
    <property type="entry name" value="2EXR"/>
</dbReference>
<evidence type="ECO:0000313" key="2">
    <source>
        <dbReference type="EMBL" id="OAA60347.1"/>
    </source>
</evidence>
<keyword evidence="3" id="KW-1185">Reference proteome</keyword>
<name>A0A167T955_9HYPO</name>
<dbReference type="Pfam" id="PF20150">
    <property type="entry name" value="2EXR"/>
    <property type="match status" value="1"/>
</dbReference>
<comment type="caution">
    <text evidence="2">The sequence shown here is derived from an EMBL/GenBank/DDBJ whole genome shotgun (WGS) entry which is preliminary data.</text>
</comment>
<gene>
    <name evidence="2" type="ORF">SPI_05471</name>
</gene>
<evidence type="ECO:0000259" key="1">
    <source>
        <dbReference type="Pfam" id="PF20150"/>
    </source>
</evidence>
<evidence type="ECO:0000313" key="3">
    <source>
        <dbReference type="Proteomes" id="UP000076874"/>
    </source>
</evidence>
<protein>
    <recommendedName>
        <fullName evidence="1">2EXR domain-containing protein</fullName>
    </recommendedName>
</protein>
<dbReference type="AlphaFoldDB" id="A0A167T955"/>
<reference evidence="2 3" key="1">
    <citation type="journal article" date="2016" name="Genome Biol. Evol.">
        <title>Divergent and convergent evolution of fungal pathogenicity.</title>
        <authorList>
            <person name="Shang Y."/>
            <person name="Xiao G."/>
            <person name="Zheng P."/>
            <person name="Cen K."/>
            <person name="Zhan S."/>
            <person name="Wang C."/>
        </authorList>
    </citation>
    <scope>NUCLEOTIDE SEQUENCE [LARGE SCALE GENOMIC DNA]</scope>
    <source>
        <strain evidence="2 3">RCEF 264</strain>
    </source>
</reference>
<dbReference type="Proteomes" id="UP000076874">
    <property type="component" value="Unassembled WGS sequence"/>
</dbReference>
<dbReference type="OrthoDB" id="4928073at2759"/>
<organism evidence="2 3">
    <name type="scientific">Niveomyces insectorum RCEF 264</name>
    <dbReference type="NCBI Taxonomy" id="1081102"/>
    <lineage>
        <taxon>Eukaryota</taxon>
        <taxon>Fungi</taxon>
        <taxon>Dikarya</taxon>
        <taxon>Ascomycota</taxon>
        <taxon>Pezizomycotina</taxon>
        <taxon>Sordariomycetes</taxon>
        <taxon>Hypocreomycetidae</taxon>
        <taxon>Hypocreales</taxon>
        <taxon>Cordycipitaceae</taxon>
        <taxon>Niveomyces</taxon>
    </lineage>
</organism>
<accession>A0A167T955</accession>
<sequence length="319" mass="36513">MASNTRRTFHPFPRLPAELRVKIWQLVLRRLEPCVHYFTTLQHESRYWVPNGLAPALDPTARLSAPVLAIHTGDDNPSIYMRDWGLWTACAESHAEIKRARAGLEAGDKWKLADIKLNFRRNVGRLGIVEPYHFAHFLTTDLMCFELSDLSRLQSCDTVNGRGMAVPYCPSWSDLFAEADPAEPYCYRRTLEGFLFRAGHLLAGTMYFIDRGMRPLANNFRKSTGDKRQYGCGQISFQAEGYELVVVDEDNANRWDFRGSSSLQFVNRFREATLAWRTALFYKSRSRDAHHVWATPSGLALLGCAPDSACKIEEKRREK</sequence>